<evidence type="ECO:0000256" key="4">
    <source>
        <dbReference type="ARBA" id="ARBA00022989"/>
    </source>
</evidence>
<dbReference type="GO" id="GO:0015979">
    <property type="term" value="P:photosynthesis"/>
    <property type="evidence" value="ECO:0007669"/>
    <property type="project" value="UniProtKB-UniRule"/>
</dbReference>
<feature type="topological domain" description="Stromal" evidence="8">
    <location>
        <begin position="24"/>
        <end position="36"/>
    </location>
</feature>
<keyword evidence="6 8" id="KW-0472">Membrane</keyword>
<dbReference type="Pfam" id="PF06298">
    <property type="entry name" value="PsbY"/>
    <property type="match status" value="1"/>
</dbReference>
<dbReference type="EMBL" id="KX839260">
    <property type="protein sequence ID" value="AOW70747.1"/>
    <property type="molecule type" value="Genomic_DNA"/>
</dbReference>
<evidence type="ECO:0000256" key="5">
    <source>
        <dbReference type="ARBA" id="ARBA00023078"/>
    </source>
</evidence>
<gene>
    <name evidence="8 10" type="primary">psbY</name>
</gene>
<dbReference type="GO" id="GO:0009535">
    <property type="term" value="C:chloroplast thylakoid membrane"/>
    <property type="evidence" value="ECO:0007669"/>
    <property type="project" value="UniProtKB-SubCell"/>
</dbReference>
<evidence type="ECO:0000256" key="7">
    <source>
        <dbReference type="ARBA" id="ARBA00023276"/>
    </source>
</evidence>
<comment type="similarity">
    <text evidence="8">Belongs to the PsbY family.</text>
</comment>
<keyword evidence="2 8" id="KW-0602">Photosynthesis</keyword>
<dbReference type="AlphaFoldDB" id="A0A1D8RDG9"/>
<evidence type="ECO:0000256" key="8">
    <source>
        <dbReference type="HAMAP-Rule" id="MF_00717"/>
    </source>
</evidence>
<dbReference type="HAMAP" id="MF_00717">
    <property type="entry name" value="PSII_PsbY"/>
    <property type="match status" value="1"/>
</dbReference>
<keyword evidence="5 8" id="KW-0793">Thylakoid</keyword>
<geneLocation type="chloroplast" evidence="10"/>
<accession>A0A1D8RDG9</accession>
<feature type="transmembrane region" description="Helical" evidence="9">
    <location>
        <begin position="6"/>
        <end position="28"/>
    </location>
</feature>
<evidence type="ECO:0000256" key="2">
    <source>
        <dbReference type="ARBA" id="ARBA00022531"/>
    </source>
</evidence>
<evidence type="ECO:0000256" key="9">
    <source>
        <dbReference type="SAM" id="Phobius"/>
    </source>
</evidence>
<dbReference type="GO" id="GO:0030145">
    <property type="term" value="F:manganese ion binding"/>
    <property type="evidence" value="ECO:0007669"/>
    <property type="project" value="InterPro"/>
</dbReference>
<keyword evidence="7 8" id="KW-0604">Photosystem II</keyword>
<comment type="subcellular location">
    <subcellularLocation>
        <location evidence="1">Membrane</location>
    </subcellularLocation>
    <subcellularLocation>
        <location evidence="8">Plastid</location>
        <location evidence="8">Chloroplast thylakoid membrane</location>
        <topology evidence="8">Single-pass membrane protein</topology>
    </subcellularLocation>
</comment>
<feature type="topological domain" description="Lumenal" evidence="8">
    <location>
        <begin position="1"/>
        <end position="4"/>
    </location>
</feature>
<comment type="subunit">
    <text evidence="8">PSII is composed of 1 copy each of membrane proteins PsbA, PsbB, PsbC, PsbD, PsbE, PsbF, PsbH, PsbI, PsbJ, PsbK, PsbL, PsbM, PsbT, PsbY, PsbZ, Psb30/Ycf12, at least 3 peripheral proteins of the oxygen-evolving complex and a large number of cofactors. It forms dimeric complexes.</text>
</comment>
<dbReference type="InterPro" id="IPR009388">
    <property type="entry name" value="PSII_PsbY"/>
</dbReference>
<sequence>MDGRILVVFIPVIGAAIWVVYNIGRVALQQFKKATR</sequence>
<keyword evidence="10" id="KW-0150">Chloroplast</keyword>
<keyword evidence="3 8" id="KW-0812">Transmembrane</keyword>
<comment type="function">
    <text evidence="8">Loosely associated component of the core of photosystem II (PSII). PSII is a light-driven water plastoquinone oxidoreductase, using light energy to abstract electrons from H(2)O, generating a proton gradient subsequently used for ATP formation.</text>
</comment>
<evidence type="ECO:0000256" key="6">
    <source>
        <dbReference type="ARBA" id="ARBA00023136"/>
    </source>
</evidence>
<dbReference type="GO" id="GO:0009523">
    <property type="term" value="C:photosystem II"/>
    <property type="evidence" value="ECO:0007669"/>
    <property type="project" value="UniProtKB-KW"/>
</dbReference>
<reference evidence="10" key="1">
    <citation type="submission" date="2016-09" db="EMBL/GenBank/DDBJ databases">
        <title>The plastid genome of some eustigmatophyte algae harbours a bacteria-derived six-gene cluster for biosynthesis of a novel secondary metabolite.</title>
        <authorList>
            <person name="Yurchenko T."/>
            <person name="Sevcikova T."/>
            <person name="Strnad H."/>
            <person name="Butenko A."/>
            <person name="Elias M."/>
        </authorList>
    </citation>
    <scope>NUCLEOTIDE SEQUENCE</scope>
</reference>
<keyword evidence="4 8" id="KW-1133">Transmembrane helix</keyword>
<evidence type="ECO:0000256" key="3">
    <source>
        <dbReference type="ARBA" id="ARBA00022692"/>
    </source>
</evidence>
<evidence type="ECO:0000313" key="10">
    <source>
        <dbReference type="EMBL" id="AOW70747.1"/>
    </source>
</evidence>
<protein>
    <recommendedName>
        <fullName evidence="8">Photosystem II reaction center protein Y</fullName>
    </recommendedName>
</protein>
<evidence type="ECO:0000256" key="1">
    <source>
        <dbReference type="ARBA" id="ARBA00004370"/>
    </source>
</evidence>
<keyword evidence="10" id="KW-0934">Plastid</keyword>
<organism evidence="10">
    <name type="scientific">Monodopsis sp. MarTras21</name>
    <dbReference type="NCBI Taxonomy" id="1745953"/>
    <lineage>
        <taxon>Eukaryota</taxon>
        <taxon>Sar</taxon>
        <taxon>Stramenopiles</taxon>
        <taxon>Ochrophyta</taxon>
        <taxon>Eustigmatophyceae</taxon>
        <taxon>Eustigmatales</taxon>
        <taxon>Monodopsidaceae</taxon>
        <taxon>Monodopsis</taxon>
    </lineage>
</organism>
<proteinExistence type="inferred from homology"/>
<name>A0A1D8RDG9_9STRA</name>